<reference evidence="3" key="1">
    <citation type="submission" date="2013-11" db="EMBL/GenBank/DDBJ databases">
        <authorList>
            <person name="Hoang H.T."/>
            <person name="Killian M.L."/>
            <person name="Madson D.M."/>
            <person name="Arruda P.H.E."/>
            <person name="Sun D."/>
            <person name="Schwartz K.J."/>
            <person name="Yoon K."/>
        </authorList>
    </citation>
    <scope>NUCLEOTIDE SEQUENCE [LARGE SCALE GENOMIC DNA]</scope>
    <source>
        <strain evidence="3">CDK2</strain>
    </source>
</reference>
<dbReference type="EMBL" id="LGUC01000002">
    <property type="protein sequence ID" value="KPN28909.1"/>
    <property type="molecule type" value="Genomic_DNA"/>
</dbReference>
<gene>
    <name evidence="2" type="ORF">SY89_03143</name>
</gene>
<evidence type="ECO:0000313" key="3">
    <source>
        <dbReference type="Proteomes" id="UP000050535"/>
    </source>
</evidence>
<keyword evidence="1" id="KW-0472">Membrane</keyword>
<feature type="transmembrane region" description="Helical" evidence="1">
    <location>
        <begin position="42"/>
        <end position="62"/>
    </location>
</feature>
<dbReference type="InterPro" id="IPR040493">
    <property type="entry name" value="DUF5518"/>
</dbReference>
<proteinExistence type="predicted"/>
<sequence length="150" mass="15430">MVQNGPSSLHVTETWTYALIGGIASLPFTVGSYWLSGMGSEISLNMVFFGGLVAGYLASAAATEPDVSHVGFRAGVIGGLPGLWLLVDLFVAAITWGSPLWFRFVAIPLLAVGFTIALLGFAGIVGFLGSKVGGWLATKTGGKRPAAVGN</sequence>
<keyword evidence="1" id="KW-1133">Transmembrane helix</keyword>
<feature type="transmembrane region" description="Helical" evidence="1">
    <location>
        <begin position="109"/>
        <end position="129"/>
    </location>
</feature>
<dbReference type="Proteomes" id="UP000050535">
    <property type="component" value="Unassembled WGS sequence"/>
</dbReference>
<evidence type="ECO:0008006" key="4">
    <source>
        <dbReference type="Google" id="ProtNLM"/>
    </source>
</evidence>
<evidence type="ECO:0000313" key="2">
    <source>
        <dbReference type="EMBL" id="KPN28909.1"/>
    </source>
</evidence>
<dbReference type="OrthoDB" id="340084at2157"/>
<comment type="caution">
    <text evidence="2">The sequence shown here is derived from an EMBL/GenBank/DDBJ whole genome shotgun (WGS) entry which is preliminary data.</text>
</comment>
<protein>
    <recommendedName>
        <fullName evidence="4">DUF5518 domain-containing protein</fullName>
    </recommendedName>
</protein>
<keyword evidence="3" id="KW-1185">Reference proteome</keyword>
<keyword evidence="1" id="KW-0812">Transmembrane</keyword>
<name>A0A0P7HWX9_9EURY</name>
<dbReference type="AlphaFoldDB" id="A0A0P7HWX9"/>
<feature type="transmembrane region" description="Helical" evidence="1">
    <location>
        <begin position="15"/>
        <end position="35"/>
    </location>
</feature>
<dbReference type="Pfam" id="PF17647">
    <property type="entry name" value="DUF5518"/>
    <property type="match status" value="1"/>
</dbReference>
<accession>A0A0P7HWX9</accession>
<organism evidence="2 3">
    <name type="scientific">Halolamina pelagica</name>
    <dbReference type="NCBI Taxonomy" id="699431"/>
    <lineage>
        <taxon>Archaea</taxon>
        <taxon>Methanobacteriati</taxon>
        <taxon>Methanobacteriota</taxon>
        <taxon>Stenosarchaea group</taxon>
        <taxon>Halobacteria</taxon>
        <taxon>Halobacteriales</taxon>
        <taxon>Haloferacaceae</taxon>
    </lineage>
</organism>
<evidence type="ECO:0000256" key="1">
    <source>
        <dbReference type="SAM" id="Phobius"/>
    </source>
</evidence>
<feature type="transmembrane region" description="Helical" evidence="1">
    <location>
        <begin position="82"/>
        <end position="102"/>
    </location>
</feature>
<dbReference type="RefSeq" id="WP_054584754.1">
    <property type="nucleotide sequence ID" value="NZ_LGUC01000002.1"/>
</dbReference>